<keyword evidence="2" id="KW-1185">Reference proteome</keyword>
<name>A0A8S0YUX5_ARCPL</name>
<proteinExistence type="predicted"/>
<dbReference type="EMBL" id="CADEBC010000135">
    <property type="protein sequence ID" value="CAB3223538.1"/>
    <property type="molecule type" value="Genomic_DNA"/>
</dbReference>
<evidence type="ECO:0000313" key="2">
    <source>
        <dbReference type="Proteomes" id="UP000494106"/>
    </source>
</evidence>
<accession>A0A8S0YUX5</accession>
<protein>
    <submittedName>
        <fullName evidence="1">Uncharacterized protein</fullName>
    </submittedName>
</protein>
<dbReference type="AlphaFoldDB" id="A0A8S0YUX5"/>
<evidence type="ECO:0000313" key="1">
    <source>
        <dbReference type="EMBL" id="CAB3223538.1"/>
    </source>
</evidence>
<gene>
    <name evidence="1" type="ORF">APLA_LOCUS1700</name>
</gene>
<reference evidence="1 2" key="1">
    <citation type="submission" date="2020-04" db="EMBL/GenBank/DDBJ databases">
        <authorList>
            <person name="Wallbank WR R."/>
            <person name="Pardo Diaz C."/>
            <person name="Kozak K."/>
            <person name="Martin S."/>
            <person name="Jiggins C."/>
            <person name="Moest M."/>
            <person name="Warren A I."/>
            <person name="Byers J.R.P. K."/>
            <person name="Montejo-Kovacevich G."/>
            <person name="Yen C E."/>
        </authorList>
    </citation>
    <scope>NUCLEOTIDE SEQUENCE [LARGE SCALE GENOMIC DNA]</scope>
</reference>
<dbReference type="Proteomes" id="UP000494106">
    <property type="component" value="Unassembled WGS sequence"/>
</dbReference>
<dbReference type="OrthoDB" id="7477547at2759"/>
<sequence length="265" mass="30656">MLSLSTALHPVKDSNIEAIGNEQLEVPDYGGNLNVYLRSKRKRSFDSDEFMDEMRQQFANFASQQNISLANLQVTVEEIKKQNDAITTLCYYCRTSMMTLRKEQLTYIKILENKIENIERARCSAKLEVRNIPKLQNETKTVLSKVIREIGRTLSLEVQMAVVKDIYRGISKPGSTQPVIVELNSTTLKDSFLKSLKEYNMKNDKTKLNTAHLQIFGPSNTIYINESLTNRAKRLYYLAREYAKSNEYAFCWSSYVKIYLRKKEG</sequence>
<organism evidence="1 2">
    <name type="scientific">Arctia plantaginis</name>
    <name type="common">Wood tiger moth</name>
    <name type="synonym">Phalaena plantaginis</name>
    <dbReference type="NCBI Taxonomy" id="874455"/>
    <lineage>
        <taxon>Eukaryota</taxon>
        <taxon>Metazoa</taxon>
        <taxon>Ecdysozoa</taxon>
        <taxon>Arthropoda</taxon>
        <taxon>Hexapoda</taxon>
        <taxon>Insecta</taxon>
        <taxon>Pterygota</taxon>
        <taxon>Neoptera</taxon>
        <taxon>Endopterygota</taxon>
        <taxon>Lepidoptera</taxon>
        <taxon>Glossata</taxon>
        <taxon>Ditrysia</taxon>
        <taxon>Noctuoidea</taxon>
        <taxon>Erebidae</taxon>
        <taxon>Arctiinae</taxon>
        <taxon>Arctia</taxon>
    </lineage>
</organism>
<comment type="caution">
    <text evidence="1">The sequence shown here is derived from an EMBL/GenBank/DDBJ whole genome shotgun (WGS) entry which is preliminary data.</text>
</comment>